<dbReference type="EMBL" id="LXWF01000005">
    <property type="protein sequence ID" value="ORC24377.1"/>
    <property type="molecule type" value="Genomic_DNA"/>
</dbReference>
<dbReference type="InterPro" id="IPR052523">
    <property type="entry name" value="Trichothecene_AcTrans"/>
</dbReference>
<dbReference type="PROSITE" id="PS51186">
    <property type="entry name" value="GNAT"/>
    <property type="match status" value="1"/>
</dbReference>
<dbReference type="RefSeq" id="WP_083090857.1">
    <property type="nucleotide sequence ID" value="NZ_LXWF01000005.1"/>
</dbReference>
<name>A0A1Y1RSY9_9MICC</name>
<evidence type="ECO:0000313" key="3">
    <source>
        <dbReference type="Proteomes" id="UP000192359"/>
    </source>
</evidence>
<organism evidence="2 3">
    <name type="scientific">Rothia nasimurium</name>
    <dbReference type="NCBI Taxonomy" id="85336"/>
    <lineage>
        <taxon>Bacteria</taxon>
        <taxon>Bacillati</taxon>
        <taxon>Actinomycetota</taxon>
        <taxon>Actinomycetes</taxon>
        <taxon>Micrococcales</taxon>
        <taxon>Micrococcaceae</taxon>
        <taxon>Rothia</taxon>
    </lineage>
</organism>
<dbReference type="OrthoDB" id="7057833at2"/>
<comment type="caution">
    <text evidence="2">The sequence shown here is derived from an EMBL/GenBank/DDBJ whole genome shotgun (WGS) entry which is preliminary data.</text>
</comment>
<gene>
    <name evidence="2" type="ORF">A7979_10315</name>
</gene>
<dbReference type="PANTHER" id="PTHR42791">
    <property type="entry name" value="GNAT FAMILY ACETYLTRANSFERASE"/>
    <property type="match status" value="1"/>
</dbReference>
<dbReference type="GO" id="GO:0016747">
    <property type="term" value="F:acyltransferase activity, transferring groups other than amino-acyl groups"/>
    <property type="evidence" value="ECO:0007669"/>
    <property type="project" value="InterPro"/>
</dbReference>
<dbReference type="AlphaFoldDB" id="A0A1Y1RSY9"/>
<dbReference type="SUPFAM" id="SSF55729">
    <property type="entry name" value="Acyl-CoA N-acyltransferases (Nat)"/>
    <property type="match status" value="1"/>
</dbReference>
<dbReference type="Gene3D" id="3.40.630.30">
    <property type="match status" value="1"/>
</dbReference>
<proteinExistence type="predicted"/>
<reference evidence="2 3" key="1">
    <citation type="submission" date="2016-05" db="EMBL/GenBank/DDBJ databases">
        <title>Draft genome sequence of a porcine commensal Rothia nasimurium.</title>
        <authorList>
            <person name="Gaiser R.A."/>
            <person name="Van Baarlen P."/>
            <person name="Wells J.M."/>
        </authorList>
    </citation>
    <scope>NUCLEOTIDE SEQUENCE [LARGE SCALE GENOMIC DNA]</scope>
    <source>
        <strain evidence="2 3">PT-32</strain>
    </source>
</reference>
<sequence>MPEQTVADDFIVREATEGDYSGVIDTLTKAFERDPVMSMAVGGSGRTETVRGLFEFQLRTLYAPQGTIDVAATSDGTILGAALWLSPEAQKGRLLADLKKLPSYYRTLGAALPRAVFTELRLLASRPRFEHWYLYVIGVSENSRGRGVGARLLDFRCERLGETPAYLEASTHRSAALYARHGFVELSRFRSGKPTLGMLYPAPVSQASLRNRHKP</sequence>
<dbReference type="CDD" id="cd04301">
    <property type="entry name" value="NAT_SF"/>
    <property type="match status" value="1"/>
</dbReference>
<protein>
    <recommendedName>
        <fullName evidence="1">N-acetyltransferase domain-containing protein</fullName>
    </recommendedName>
</protein>
<keyword evidence="3" id="KW-1185">Reference proteome</keyword>
<dbReference type="Proteomes" id="UP000192359">
    <property type="component" value="Unassembled WGS sequence"/>
</dbReference>
<dbReference type="Pfam" id="PF13508">
    <property type="entry name" value="Acetyltransf_7"/>
    <property type="match status" value="1"/>
</dbReference>
<evidence type="ECO:0000259" key="1">
    <source>
        <dbReference type="PROSITE" id="PS51186"/>
    </source>
</evidence>
<dbReference type="InterPro" id="IPR000182">
    <property type="entry name" value="GNAT_dom"/>
</dbReference>
<evidence type="ECO:0000313" key="2">
    <source>
        <dbReference type="EMBL" id="ORC24377.1"/>
    </source>
</evidence>
<dbReference type="PANTHER" id="PTHR42791:SF1">
    <property type="entry name" value="N-ACETYLTRANSFERASE DOMAIN-CONTAINING PROTEIN"/>
    <property type="match status" value="1"/>
</dbReference>
<dbReference type="InterPro" id="IPR016181">
    <property type="entry name" value="Acyl_CoA_acyltransferase"/>
</dbReference>
<feature type="domain" description="N-acetyltransferase" evidence="1">
    <location>
        <begin position="10"/>
        <end position="203"/>
    </location>
</feature>
<accession>A0A1Y1RSY9</accession>